<dbReference type="PROSITE" id="PS51385">
    <property type="entry name" value="YJEF_N"/>
    <property type="match status" value="1"/>
</dbReference>
<comment type="similarity">
    <text evidence="17">Belongs to the NnrD/CARKD family.</text>
</comment>
<keyword evidence="7 17" id="KW-0067">ATP-binding</keyword>
<evidence type="ECO:0000313" key="23">
    <source>
        <dbReference type="Proteomes" id="UP000547879"/>
    </source>
</evidence>
<evidence type="ECO:0000256" key="3">
    <source>
        <dbReference type="ARBA" id="ARBA00006001"/>
    </source>
</evidence>
<dbReference type="PROSITE" id="PS51383">
    <property type="entry name" value="YJEF_C_3"/>
    <property type="match status" value="1"/>
</dbReference>
<dbReference type="GO" id="GO:0110051">
    <property type="term" value="P:metabolite repair"/>
    <property type="evidence" value="ECO:0007669"/>
    <property type="project" value="TreeGrafter"/>
</dbReference>
<feature type="binding site" evidence="18">
    <location>
        <begin position="62"/>
        <end position="66"/>
    </location>
    <ligand>
        <name>(6S)-NADPHX</name>
        <dbReference type="ChEBI" id="CHEBI:64076"/>
    </ligand>
</feature>
<dbReference type="HAMAP" id="MF_01966">
    <property type="entry name" value="NADHX_epimerase"/>
    <property type="match status" value="1"/>
</dbReference>
<proteinExistence type="inferred from homology"/>
<evidence type="ECO:0000256" key="13">
    <source>
        <dbReference type="ARBA" id="ARBA00023268"/>
    </source>
</evidence>
<protein>
    <recommendedName>
        <fullName evidence="19">Bifunctional NAD(P)H-hydrate repair enzyme</fullName>
    </recommendedName>
    <alternativeName>
        <fullName evidence="19">Nicotinamide nucleotide repair protein</fullName>
    </alternativeName>
    <domain>
        <recommendedName>
            <fullName evidence="19">ADP-dependent (S)-NAD(P)H-hydrate dehydratase</fullName>
            <ecNumber evidence="19">4.2.1.136</ecNumber>
        </recommendedName>
        <alternativeName>
            <fullName evidence="19">ADP-dependent NAD(P)HX dehydratase</fullName>
        </alternativeName>
    </domain>
    <domain>
        <recommendedName>
            <fullName evidence="19">NAD(P)H-hydrate epimerase</fullName>
            <ecNumber evidence="19">5.1.99.6</ecNumber>
        </recommendedName>
    </domain>
</protein>
<keyword evidence="11 18" id="KW-0413">Isomerase</keyword>
<accession>A0A7X0CXV0</accession>
<comment type="cofactor">
    <cofactor evidence="18 19">
        <name>K(+)</name>
        <dbReference type="ChEBI" id="CHEBI:29103"/>
    </cofactor>
    <text evidence="18 19">Binds 1 potassium ion per subunit.</text>
</comment>
<evidence type="ECO:0000256" key="19">
    <source>
        <dbReference type="PIRNR" id="PIRNR017184"/>
    </source>
</evidence>
<evidence type="ECO:0000256" key="9">
    <source>
        <dbReference type="ARBA" id="ARBA00022958"/>
    </source>
</evidence>
<keyword evidence="8 17" id="KW-0521">NADP</keyword>
<dbReference type="InterPro" id="IPR017953">
    <property type="entry name" value="Carbohydrate_kinase_pred_CS"/>
</dbReference>
<comment type="similarity">
    <text evidence="4 19">In the C-terminal section; belongs to the NnrD/CARKD family.</text>
</comment>
<dbReference type="InterPro" id="IPR004443">
    <property type="entry name" value="YjeF_N_dom"/>
</dbReference>
<evidence type="ECO:0000256" key="2">
    <source>
        <dbReference type="ARBA" id="ARBA00000909"/>
    </source>
</evidence>
<feature type="binding site" evidence="17">
    <location>
        <position position="440"/>
    </location>
    <ligand>
        <name>(6S)-NADPHX</name>
        <dbReference type="ChEBI" id="CHEBI:64076"/>
    </ligand>
</feature>
<comment type="similarity">
    <text evidence="3 19">In the N-terminal section; belongs to the NnrE/AIBP family.</text>
</comment>
<dbReference type="HAMAP" id="MF_01965">
    <property type="entry name" value="NADHX_dehydratase"/>
    <property type="match status" value="1"/>
</dbReference>
<reference evidence="22 23" key="1">
    <citation type="submission" date="2020-08" db="EMBL/GenBank/DDBJ databases">
        <title>Genomic Encyclopedia of Type Strains, Phase IV (KMG-IV): sequencing the most valuable type-strain genomes for metagenomic binning, comparative biology and taxonomic classification.</title>
        <authorList>
            <person name="Goeker M."/>
        </authorList>
    </citation>
    <scope>NUCLEOTIDE SEQUENCE [LARGE SCALE GENOMIC DNA]</scope>
    <source>
        <strain evidence="22 23">DSM 100734</strain>
    </source>
</reference>
<evidence type="ECO:0000259" key="21">
    <source>
        <dbReference type="PROSITE" id="PS51385"/>
    </source>
</evidence>
<comment type="catalytic activity">
    <reaction evidence="16 17 19">
        <text>(6S)-NADPHX + ADP = AMP + phosphate + NADPH + H(+)</text>
        <dbReference type="Rhea" id="RHEA:32235"/>
        <dbReference type="ChEBI" id="CHEBI:15378"/>
        <dbReference type="ChEBI" id="CHEBI:43474"/>
        <dbReference type="ChEBI" id="CHEBI:57783"/>
        <dbReference type="ChEBI" id="CHEBI:64076"/>
        <dbReference type="ChEBI" id="CHEBI:456215"/>
        <dbReference type="ChEBI" id="CHEBI:456216"/>
        <dbReference type="EC" id="4.2.1.136"/>
    </reaction>
</comment>
<dbReference type="InterPro" id="IPR000631">
    <property type="entry name" value="CARKD"/>
</dbReference>
<comment type="function">
    <text evidence="14 19">Bifunctional enzyme that catalyzes the epimerization of the S- and R-forms of NAD(P)HX and the dehydration of the S-form of NAD(P)HX at the expense of ADP, which is converted to AMP. This allows the repair of both epimers of NAD(P)HX, a damaged form of NAD(P)H that is a result of enzymatic or heat-dependent hydration.</text>
</comment>
<evidence type="ECO:0000256" key="8">
    <source>
        <dbReference type="ARBA" id="ARBA00022857"/>
    </source>
</evidence>
<feature type="binding site" evidence="18">
    <location>
        <position position="156"/>
    </location>
    <ligand>
        <name>(6S)-NADPHX</name>
        <dbReference type="ChEBI" id="CHEBI:64076"/>
    </ligand>
</feature>
<feature type="binding site" evidence="17">
    <location>
        <begin position="410"/>
        <end position="414"/>
    </location>
    <ligand>
        <name>AMP</name>
        <dbReference type="ChEBI" id="CHEBI:456215"/>
    </ligand>
</feature>
<dbReference type="AlphaFoldDB" id="A0A7X0CXV0"/>
<comment type="caution">
    <text evidence="22">The sequence shown here is derived from an EMBL/GenBank/DDBJ whole genome shotgun (WGS) entry which is preliminary data.</text>
</comment>
<feature type="binding site" evidence="17">
    <location>
        <position position="258"/>
    </location>
    <ligand>
        <name>(6S)-NADPHX</name>
        <dbReference type="ChEBI" id="CHEBI:64076"/>
    </ligand>
</feature>
<dbReference type="Pfam" id="PF01256">
    <property type="entry name" value="Carb_kinase"/>
    <property type="match status" value="1"/>
</dbReference>
<dbReference type="EC" id="5.1.99.6" evidence="19"/>
<dbReference type="CDD" id="cd01171">
    <property type="entry name" value="YXKO-related"/>
    <property type="match status" value="1"/>
</dbReference>
<dbReference type="GO" id="GO:0005524">
    <property type="term" value="F:ATP binding"/>
    <property type="evidence" value="ECO:0007669"/>
    <property type="project" value="UniProtKB-UniRule"/>
</dbReference>
<dbReference type="RefSeq" id="WP_183989311.1">
    <property type="nucleotide sequence ID" value="NZ_BMHW01000001.1"/>
</dbReference>
<comment type="similarity">
    <text evidence="18">Belongs to the NnrE/AIBP family.</text>
</comment>
<feature type="binding site" evidence="18">
    <location>
        <position position="63"/>
    </location>
    <ligand>
        <name>K(+)</name>
        <dbReference type="ChEBI" id="CHEBI:29103"/>
    </ligand>
</feature>
<evidence type="ECO:0000256" key="18">
    <source>
        <dbReference type="HAMAP-Rule" id="MF_01966"/>
    </source>
</evidence>
<dbReference type="Proteomes" id="UP000547879">
    <property type="component" value="Unassembled WGS sequence"/>
</dbReference>
<dbReference type="PIRSF" id="PIRSF017184">
    <property type="entry name" value="Nnr"/>
    <property type="match status" value="1"/>
</dbReference>
<keyword evidence="6 17" id="KW-0547">Nucleotide-binding</keyword>
<dbReference type="GO" id="GO:0046872">
    <property type="term" value="F:metal ion binding"/>
    <property type="evidence" value="ECO:0007669"/>
    <property type="project" value="UniProtKB-UniRule"/>
</dbReference>
<dbReference type="Gene3D" id="3.40.1190.20">
    <property type="match status" value="1"/>
</dbReference>
<dbReference type="GO" id="GO:0046496">
    <property type="term" value="P:nicotinamide nucleotide metabolic process"/>
    <property type="evidence" value="ECO:0007669"/>
    <property type="project" value="UniProtKB-UniRule"/>
</dbReference>
<feature type="binding site" evidence="17">
    <location>
        <position position="321"/>
    </location>
    <ligand>
        <name>(6S)-NADPHX</name>
        <dbReference type="ChEBI" id="CHEBI:64076"/>
    </ligand>
</feature>
<evidence type="ECO:0000256" key="12">
    <source>
        <dbReference type="ARBA" id="ARBA00023239"/>
    </source>
</evidence>
<evidence type="ECO:0000256" key="10">
    <source>
        <dbReference type="ARBA" id="ARBA00023027"/>
    </source>
</evidence>
<comment type="catalytic activity">
    <reaction evidence="2 18 19">
        <text>(6R)-NADPHX = (6S)-NADPHX</text>
        <dbReference type="Rhea" id="RHEA:32227"/>
        <dbReference type="ChEBI" id="CHEBI:64076"/>
        <dbReference type="ChEBI" id="CHEBI:64077"/>
        <dbReference type="EC" id="5.1.99.6"/>
    </reaction>
</comment>
<evidence type="ECO:0000256" key="5">
    <source>
        <dbReference type="ARBA" id="ARBA00022723"/>
    </source>
</evidence>
<feature type="domain" description="YjeF C-terminal" evidence="20">
    <location>
        <begin position="223"/>
        <end position="494"/>
    </location>
</feature>
<feature type="domain" description="YjeF N-terminal" evidence="21">
    <location>
        <begin position="15"/>
        <end position="213"/>
    </location>
</feature>
<keyword evidence="10 17" id="KW-0520">NAD</keyword>
<dbReference type="Gene3D" id="3.40.50.10260">
    <property type="entry name" value="YjeF N-terminal domain"/>
    <property type="match status" value="1"/>
</dbReference>
<evidence type="ECO:0000256" key="11">
    <source>
        <dbReference type="ARBA" id="ARBA00023235"/>
    </source>
</evidence>
<dbReference type="GO" id="GO:0052855">
    <property type="term" value="F:ADP-dependent NAD(P)H-hydrate dehydratase activity"/>
    <property type="evidence" value="ECO:0007669"/>
    <property type="project" value="UniProtKB-UniRule"/>
</dbReference>
<evidence type="ECO:0000256" key="7">
    <source>
        <dbReference type="ARBA" id="ARBA00022840"/>
    </source>
</evidence>
<comment type="caution">
    <text evidence="18">Lacks conserved residue(s) required for the propagation of feature annotation.</text>
</comment>
<feature type="binding site" evidence="18">
    <location>
        <position position="123"/>
    </location>
    <ligand>
        <name>K(+)</name>
        <dbReference type="ChEBI" id="CHEBI:29103"/>
    </ligand>
</feature>
<dbReference type="PANTHER" id="PTHR12592:SF0">
    <property type="entry name" value="ATP-DEPENDENT (S)-NAD(P)H-HYDRATE DEHYDRATASE"/>
    <property type="match status" value="1"/>
</dbReference>
<comment type="subunit">
    <text evidence="17">Homotetramer.</text>
</comment>
<dbReference type="NCBIfam" id="TIGR00196">
    <property type="entry name" value="yjeF_cterm"/>
    <property type="match status" value="1"/>
</dbReference>
<comment type="catalytic activity">
    <reaction evidence="15 17 19">
        <text>(6S)-NADHX + ADP = AMP + phosphate + NADH + H(+)</text>
        <dbReference type="Rhea" id="RHEA:32223"/>
        <dbReference type="ChEBI" id="CHEBI:15378"/>
        <dbReference type="ChEBI" id="CHEBI:43474"/>
        <dbReference type="ChEBI" id="CHEBI:57945"/>
        <dbReference type="ChEBI" id="CHEBI:64074"/>
        <dbReference type="ChEBI" id="CHEBI:456215"/>
        <dbReference type="ChEBI" id="CHEBI:456216"/>
        <dbReference type="EC" id="4.2.1.136"/>
    </reaction>
</comment>
<evidence type="ECO:0000256" key="6">
    <source>
        <dbReference type="ARBA" id="ARBA00022741"/>
    </source>
</evidence>
<feature type="binding site" evidence="17">
    <location>
        <position position="373"/>
    </location>
    <ligand>
        <name>(6S)-NADPHX</name>
        <dbReference type="ChEBI" id="CHEBI:64076"/>
    </ligand>
</feature>
<evidence type="ECO:0000256" key="1">
    <source>
        <dbReference type="ARBA" id="ARBA00000013"/>
    </source>
</evidence>
<comment type="catalytic activity">
    <reaction evidence="1 18 19">
        <text>(6R)-NADHX = (6S)-NADHX</text>
        <dbReference type="Rhea" id="RHEA:32215"/>
        <dbReference type="ChEBI" id="CHEBI:64074"/>
        <dbReference type="ChEBI" id="CHEBI:64075"/>
        <dbReference type="EC" id="5.1.99.6"/>
    </reaction>
</comment>
<evidence type="ECO:0000256" key="15">
    <source>
        <dbReference type="ARBA" id="ARBA00048238"/>
    </source>
</evidence>
<evidence type="ECO:0000313" key="22">
    <source>
        <dbReference type="EMBL" id="MBB6160572.1"/>
    </source>
</evidence>
<comment type="function">
    <text evidence="17">Catalyzes the dehydration of the S-form of NAD(P)HX at the expense of ADP, which is converted to AMP. Together with NAD(P)HX epimerase, which catalyzes the epimerization of the S- and R-forms, the enzyme allows the repair of both epimers of NAD(P)HX, a damaged form of NAD(P)H that is a result of enzymatic or heat-dependent hydration.</text>
</comment>
<evidence type="ECO:0000256" key="4">
    <source>
        <dbReference type="ARBA" id="ARBA00009524"/>
    </source>
</evidence>
<dbReference type="GO" id="GO:0052856">
    <property type="term" value="F:NAD(P)HX epimerase activity"/>
    <property type="evidence" value="ECO:0007669"/>
    <property type="project" value="UniProtKB-UniRule"/>
</dbReference>
<feature type="binding site" evidence="18">
    <location>
        <position position="159"/>
    </location>
    <ligand>
        <name>K(+)</name>
        <dbReference type="ChEBI" id="CHEBI:29103"/>
    </ligand>
</feature>
<gene>
    <name evidence="18" type="primary">nnrE</name>
    <name evidence="17" type="synonym">nnrD</name>
    <name evidence="22" type="ORF">HNQ72_000369</name>
</gene>
<keyword evidence="9 18" id="KW-0630">Potassium</keyword>
<comment type="function">
    <text evidence="18">Catalyzes the epimerization of the S- and R-forms of NAD(P)HX, a damaged form of NAD(P)H that is a result of enzymatic or heat-dependent hydration. This is a prerequisite for the S-specific NAD(P)H-hydrate dehydratase to allow the repair of both epimers of NAD(P)HX.</text>
</comment>
<feature type="binding site" evidence="18">
    <location>
        <begin position="127"/>
        <end position="133"/>
    </location>
    <ligand>
        <name>(6S)-NADPHX</name>
        <dbReference type="ChEBI" id="CHEBI:64076"/>
    </ligand>
</feature>
<dbReference type="SUPFAM" id="SSF64153">
    <property type="entry name" value="YjeF N-terminal domain-like"/>
    <property type="match status" value="1"/>
</dbReference>
<dbReference type="InterPro" id="IPR029056">
    <property type="entry name" value="Ribokinase-like"/>
</dbReference>
<organism evidence="22 23">
    <name type="scientific">Rhizobium wenxiniae</name>
    <dbReference type="NCBI Taxonomy" id="1737357"/>
    <lineage>
        <taxon>Bacteria</taxon>
        <taxon>Pseudomonadati</taxon>
        <taxon>Pseudomonadota</taxon>
        <taxon>Alphaproteobacteria</taxon>
        <taxon>Hyphomicrobiales</taxon>
        <taxon>Rhizobiaceae</taxon>
        <taxon>Rhizobium/Agrobacterium group</taxon>
        <taxon>Rhizobium</taxon>
    </lineage>
</organism>
<keyword evidence="13" id="KW-0511">Multifunctional enzyme</keyword>
<keyword evidence="23" id="KW-1185">Reference proteome</keyword>
<evidence type="ECO:0000256" key="17">
    <source>
        <dbReference type="HAMAP-Rule" id="MF_01965"/>
    </source>
</evidence>
<dbReference type="EC" id="4.2.1.136" evidence="19"/>
<dbReference type="Pfam" id="PF03853">
    <property type="entry name" value="YjeF_N"/>
    <property type="match status" value="1"/>
</dbReference>
<evidence type="ECO:0000256" key="14">
    <source>
        <dbReference type="ARBA" id="ARBA00025153"/>
    </source>
</evidence>
<dbReference type="NCBIfam" id="TIGR00197">
    <property type="entry name" value="yjeF_nterm"/>
    <property type="match status" value="1"/>
</dbReference>
<keyword evidence="12 17" id="KW-0456">Lyase</keyword>
<evidence type="ECO:0000256" key="16">
    <source>
        <dbReference type="ARBA" id="ARBA00049209"/>
    </source>
</evidence>
<name>A0A7X0CXV0_9HYPH</name>
<feature type="binding site" evidence="17">
    <location>
        <position position="439"/>
    </location>
    <ligand>
        <name>AMP</name>
        <dbReference type="ChEBI" id="CHEBI:456215"/>
    </ligand>
</feature>
<keyword evidence="5 18" id="KW-0479">Metal-binding</keyword>
<dbReference type="PROSITE" id="PS01050">
    <property type="entry name" value="YJEF_C_2"/>
    <property type="match status" value="1"/>
</dbReference>
<dbReference type="EMBL" id="JACHEG010000001">
    <property type="protein sequence ID" value="MBB6160572.1"/>
    <property type="molecule type" value="Genomic_DNA"/>
</dbReference>
<sequence>MAHIPSHLLLTPDEMARADRMSAESGIPSFDLMQRAGYAVAATALSLFPAALRFAVLCGPGNNGGDGYVAARQLAESGADITVYALGDPDDLKGDAGRAYQLWGGLVAPLCEFEPRPGDVVIDALFGAGLSRTLPDDVTALISSVERAGVPVLAVDLPSGIDGRSGRPLGAAFKADCTVTFMARKPGHLLLPGKSLCGDIKVADIGIPRRIMEAVRGRLSENGPQIWSANLPLVGADSHKYRRGHLVIFSGEASKTGAARLSAIAGLKTGAGLVTVASPENAMVANAAQLTAVMLRKVDSEAELSDWLENAKLSAFVLGPGFGIGSHARDFVLALKDRPLVLDADGITSFRDDPAILFDAFADGETHLVLTPHEGEFGRLFPDIAADETLSKPEKALKAARRAHAAIVYKGADTVIASPDGRVAINTNGPPWLATAGSGDVLAGMIGAFLAQGLPTFEAAAAGVYLHGQAAGLAGPYMTAEDLAGLAGQAMADITARF</sequence>
<evidence type="ECO:0000259" key="20">
    <source>
        <dbReference type="PROSITE" id="PS51383"/>
    </source>
</evidence>
<comment type="cofactor">
    <cofactor evidence="17">
        <name>Mg(2+)</name>
        <dbReference type="ChEBI" id="CHEBI:18420"/>
    </cofactor>
</comment>
<dbReference type="InterPro" id="IPR036652">
    <property type="entry name" value="YjeF_N_dom_sf"/>
</dbReference>
<dbReference type="PANTHER" id="PTHR12592">
    <property type="entry name" value="ATP-DEPENDENT (S)-NAD(P)H-HYDRATE DEHYDRATASE FAMILY MEMBER"/>
    <property type="match status" value="1"/>
</dbReference>
<dbReference type="InterPro" id="IPR030677">
    <property type="entry name" value="Nnr"/>
</dbReference>
<dbReference type="SUPFAM" id="SSF53613">
    <property type="entry name" value="Ribokinase-like"/>
    <property type="match status" value="1"/>
</dbReference>